<feature type="transmembrane region" description="Helical" evidence="7">
    <location>
        <begin position="219"/>
        <end position="242"/>
    </location>
</feature>
<evidence type="ECO:0000256" key="5">
    <source>
        <dbReference type="ARBA" id="ARBA00022989"/>
    </source>
</evidence>
<dbReference type="SUPFAM" id="SSF103473">
    <property type="entry name" value="MFS general substrate transporter"/>
    <property type="match status" value="1"/>
</dbReference>
<keyword evidence="3" id="KW-1003">Cell membrane</keyword>
<feature type="transmembrane region" description="Helical" evidence="7">
    <location>
        <begin position="97"/>
        <end position="120"/>
    </location>
</feature>
<dbReference type="Gene3D" id="1.20.1720.10">
    <property type="entry name" value="Multidrug resistance protein D"/>
    <property type="match status" value="1"/>
</dbReference>
<feature type="transmembrane region" description="Helical" evidence="7">
    <location>
        <begin position="326"/>
        <end position="345"/>
    </location>
</feature>
<keyword evidence="5 7" id="KW-1133">Transmembrane helix</keyword>
<name>A0ABS1LFX6_9ACTN</name>
<dbReference type="PRINTS" id="PR01036">
    <property type="entry name" value="TCRTETB"/>
</dbReference>
<comment type="caution">
    <text evidence="9">The sequence shown here is derived from an EMBL/GenBank/DDBJ whole genome shotgun (WGS) entry which is preliminary data.</text>
</comment>
<evidence type="ECO:0000256" key="7">
    <source>
        <dbReference type="SAM" id="Phobius"/>
    </source>
</evidence>
<feature type="transmembrane region" description="Helical" evidence="7">
    <location>
        <begin position="73"/>
        <end position="91"/>
    </location>
</feature>
<feature type="transmembrane region" description="Helical" evidence="7">
    <location>
        <begin position="470"/>
        <end position="487"/>
    </location>
</feature>
<feature type="transmembrane region" description="Helical" evidence="7">
    <location>
        <begin position="298"/>
        <end position="319"/>
    </location>
</feature>
<dbReference type="InterPro" id="IPR020846">
    <property type="entry name" value="MFS_dom"/>
</dbReference>
<organism evidence="9 10">
    <name type="scientific">Nocardioides baculatus</name>
    <dbReference type="NCBI Taxonomy" id="2801337"/>
    <lineage>
        <taxon>Bacteria</taxon>
        <taxon>Bacillati</taxon>
        <taxon>Actinomycetota</taxon>
        <taxon>Actinomycetes</taxon>
        <taxon>Propionibacteriales</taxon>
        <taxon>Nocardioidaceae</taxon>
        <taxon>Nocardioides</taxon>
    </lineage>
</organism>
<feature type="domain" description="Major facilitator superfamily (MFS) profile" evidence="8">
    <location>
        <begin position="7"/>
        <end position="491"/>
    </location>
</feature>
<dbReference type="PROSITE" id="PS50850">
    <property type="entry name" value="MFS"/>
    <property type="match status" value="1"/>
</dbReference>
<dbReference type="EMBL" id="JAERSG010000007">
    <property type="protein sequence ID" value="MBL0749781.1"/>
    <property type="molecule type" value="Genomic_DNA"/>
</dbReference>
<dbReference type="PANTHER" id="PTHR42718:SF42">
    <property type="entry name" value="EXPORT PROTEIN"/>
    <property type="match status" value="1"/>
</dbReference>
<evidence type="ECO:0000313" key="10">
    <source>
        <dbReference type="Proteomes" id="UP000636918"/>
    </source>
</evidence>
<dbReference type="InterPro" id="IPR011701">
    <property type="entry name" value="MFS"/>
</dbReference>
<gene>
    <name evidence="9" type="ORF">JI751_19335</name>
</gene>
<dbReference type="Proteomes" id="UP000636918">
    <property type="component" value="Unassembled WGS sequence"/>
</dbReference>
<evidence type="ECO:0000256" key="3">
    <source>
        <dbReference type="ARBA" id="ARBA00022475"/>
    </source>
</evidence>
<dbReference type="CDD" id="cd17321">
    <property type="entry name" value="MFS_MMR_MDR_like"/>
    <property type="match status" value="1"/>
</dbReference>
<feature type="transmembrane region" description="Helical" evidence="7">
    <location>
        <begin position="263"/>
        <end position="286"/>
    </location>
</feature>
<proteinExistence type="predicted"/>
<keyword evidence="2" id="KW-0813">Transport</keyword>
<keyword evidence="4 7" id="KW-0812">Transmembrane</keyword>
<feature type="transmembrane region" description="Helical" evidence="7">
    <location>
        <begin position="193"/>
        <end position="213"/>
    </location>
</feature>
<keyword evidence="6 7" id="KW-0472">Membrane</keyword>
<evidence type="ECO:0000256" key="1">
    <source>
        <dbReference type="ARBA" id="ARBA00004651"/>
    </source>
</evidence>
<feature type="transmembrane region" description="Helical" evidence="7">
    <location>
        <begin position="160"/>
        <end position="181"/>
    </location>
</feature>
<dbReference type="PANTHER" id="PTHR42718">
    <property type="entry name" value="MAJOR FACILITATOR SUPERFAMILY MULTIDRUG TRANSPORTER MFSC"/>
    <property type="match status" value="1"/>
</dbReference>
<reference evidence="9 10" key="1">
    <citation type="submission" date="2021-01" db="EMBL/GenBank/DDBJ databases">
        <title>Genome seq and assembly of Nocardiodes sp. G10.</title>
        <authorList>
            <person name="Chhetri G."/>
        </authorList>
    </citation>
    <scope>NUCLEOTIDE SEQUENCE [LARGE SCALE GENOMIC DNA]</scope>
    <source>
        <strain evidence="9 10">G10</strain>
    </source>
</reference>
<comment type="subcellular location">
    <subcellularLocation>
        <location evidence="1">Cell membrane</location>
        <topology evidence="1">Multi-pass membrane protein</topology>
    </subcellularLocation>
</comment>
<evidence type="ECO:0000256" key="4">
    <source>
        <dbReference type="ARBA" id="ARBA00022692"/>
    </source>
</evidence>
<dbReference type="Pfam" id="PF07690">
    <property type="entry name" value="MFS_1"/>
    <property type="match status" value="1"/>
</dbReference>
<protein>
    <submittedName>
        <fullName evidence="9">MFS transporter</fullName>
    </submittedName>
</protein>
<sequence length="509" mass="52817">MNRKAALLATVCLSALTINLDTTIVNVALPSLARELDAGTRDLLWVVDGYNLAFAALVLAMGSLSDRFGRRPALVLGLASFAVASGVAALVDSVEALIALRFVMGMSAALIFPTTLSVIANAFTERRERATALGIWGAAVGMGVALGPITGGFLLEHFTWHAVFWALVPVGVVAIAMTLAFVPESRDPGVPPLDLRGLAVSVGALGSLTWTIIEAPEHGWSSATTLTGFAVAVLLLLVFVAVERAAEHPMLDVTLFLDRRFSAACAAVTIAFFALFGFIFLITQFFQFLRDYSALGTGLRILPVAISIAIASVVGAQLAPRIGTKAVVGTGLALLGTAFLWISTMDVDVDYATVIVPQMVMMGLGLGLISTPATESIMQVLPPARAGVGSAVNDATRELGGTLGVAVVGSLFSSLYGAKLVELLDGRLDPATLEAARGSVGFTDALAAQVPGVGSAMEVAFMDGLSRGSLVIGLMCLVGSVFAWAVLPGNRYDPLAEGELADQSPALTR</sequence>
<keyword evidence="10" id="KW-1185">Reference proteome</keyword>
<dbReference type="NCBIfam" id="TIGR00711">
    <property type="entry name" value="efflux_EmrB"/>
    <property type="match status" value="1"/>
</dbReference>
<evidence type="ECO:0000256" key="6">
    <source>
        <dbReference type="ARBA" id="ARBA00023136"/>
    </source>
</evidence>
<feature type="transmembrane region" description="Helical" evidence="7">
    <location>
        <begin position="351"/>
        <end position="369"/>
    </location>
</feature>
<dbReference type="InterPro" id="IPR036259">
    <property type="entry name" value="MFS_trans_sf"/>
</dbReference>
<evidence type="ECO:0000256" key="2">
    <source>
        <dbReference type="ARBA" id="ARBA00022448"/>
    </source>
</evidence>
<dbReference type="Gene3D" id="1.20.1250.20">
    <property type="entry name" value="MFS general substrate transporter like domains"/>
    <property type="match status" value="1"/>
</dbReference>
<dbReference type="RefSeq" id="WP_201940289.1">
    <property type="nucleotide sequence ID" value="NZ_JAERSG010000007.1"/>
</dbReference>
<feature type="transmembrane region" description="Helical" evidence="7">
    <location>
        <begin position="44"/>
        <end position="61"/>
    </location>
</feature>
<dbReference type="InterPro" id="IPR004638">
    <property type="entry name" value="EmrB-like"/>
</dbReference>
<evidence type="ECO:0000259" key="8">
    <source>
        <dbReference type="PROSITE" id="PS50850"/>
    </source>
</evidence>
<evidence type="ECO:0000313" key="9">
    <source>
        <dbReference type="EMBL" id="MBL0749781.1"/>
    </source>
</evidence>
<feature type="transmembrane region" description="Helical" evidence="7">
    <location>
        <begin position="132"/>
        <end position="154"/>
    </location>
</feature>
<accession>A0ABS1LFX6</accession>